<name>A0A382TXL4_9ZZZZ</name>
<evidence type="ECO:0000313" key="1">
    <source>
        <dbReference type="EMBL" id="SVD26804.1"/>
    </source>
</evidence>
<accession>A0A382TXL4</accession>
<organism evidence="1">
    <name type="scientific">marine metagenome</name>
    <dbReference type="NCBI Taxonomy" id="408172"/>
    <lineage>
        <taxon>unclassified sequences</taxon>
        <taxon>metagenomes</taxon>
        <taxon>ecological metagenomes</taxon>
    </lineage>
</organism>
<gene>
    <name evidence="1" type="ORF">METZ01_LOCUS379658</name>
</gene>
<dbReference type="EMBL" id="UINC01139948">
    <property type="protein sequence ID" value="SVD26804.1"/>
    <property type="molecule type" value="Genomic_DNA"/>
</dbReference>
<proteinExistence type="predicted"/>
<feature type="non-terminal residue" evidence="1">
    <location>
        <position position="37"/>
    </location>
</feature>
<sequence length="37" mass="3925">VPSLGDKRLPQSIVVVEVDLGVGEAVRIQSPLRARAV</sequence>
<reference evidence="1" key="1">
    <citation type="submission" date="2018-05" db="EMBL/GenBank/DDBJ databases">
        <authorList>
            <person name="Lanie J.A."/>
            <person name="Ng W.-L."/>
            <person name="Kazmierczak K.M."/>
            <person name="Andrzejewski T.M."/>
            <person name="Davidsen T.M."/>
            <person name="Wayne K.J."/>
            <person name="Tettelin H."/>
            <person name="Glass J.I."/>
            <person name="Rusch D."/>
            <person name="Podicherti R."/>
            <person name="Tsui H.-C.T."/>
            <person name="Winkler M.E."/>
        </authorList>
    </citation>
    <scope>NUCLEOTIDE SEQUENCE</scope>
</reference>
<feature type="non-terminal residue" evidence="1">
    <location>
        <position position="1"/>
    </location>
</feature>
<protein>
    <submittedName>
        <fullName evidence="1">Uncharacterized protein</fullName>
    </submittedName>
</protein>
<dbReference type="AlphaFoldDB" id="A0A382TXL4"/>